<evidence type="ECO:0000313" key="2">
    <source>
        <dbReference type="Proteomes" id="UP001145114"/>
    </source>
</evidence>
<name>A0ACC1HDT9_9FUNG</name>
<sequence length="993" mass="108056">DGASEENSEEQDDNDEEELLDFAQLNVDSILCHGRLLLGSAGKEYEIEEDDSVDAGERLAKHRRQLKQQLGLGGQFLDDEMLVNEADLITIPTRGSGMAAGRRLKRKEADAEDIKLLAIGDDGVAQAESDPPGIDMSKLSARERNRLKRKAKRSVKSVKAKIDLNQPSKQPAAEKTTPMEVEVTEQPGDSGKIMVEAKHPEDKAALFAISSGRWPFDRFVKVLCMDLFDPQWQVRQGAGMALREIFKAQGRGAGRSAGLDREGNRRGAQQYLVDICIRLLCVFALDRFGDFVSDQVVAPVRETCAQALGAVVRYLDTPGVEGVRSVLMQLIQRGSQPGLEVWEMRHAGFLGLKYLAAVTRNVDGPVIDAVLGGLGDADDDIRGVSAETLLPLVDGLIEDLEARIMDVVEALWKALSDIGDDLAASTSSIMDLLAALFQHDKVRQKVLVTSRNRPEFGFSVLLPKLFPFFRHTLTGVRRAAVETTRTLVEIQHESAACSGNGSSDDQVNTACIRMTFQNMLVETNDHVLGQSLELWRLLISTICEVEGEQCLPRILPRELVASMFCLTFTPIGVPLDTKLMFRPSLSLSPPLPSLGSSPVTTSCVRHNVDEPMLRQELSLVPPSLIMRCRIALSQALGELMSLWQRASLAEVFGGILAGYIESSVSLHRQLSGTVIEEWVVAEKRRLCGRPLVGDRSGGPVAPLPLDIESISVDVVAKGPLAATLADRLLRVVASTVGGGQRVYYSDLVSLLRQVHADAQRLVQAFTDELKMPPASTVTIPPHCMGDAAQSAQASGDVFTPELADHIKDAVYPSVVGSLPSRSSKTILNSLEEKFRRLSSSLAHYQLQDQRLSMEVNASLAGAIVALGRLPQKLAPVIKSLTSAIKDQNDPLLQRRSARSVAQLTLHCLTGPNRRAGPADKLVKNLSVFLCSNQWDTPDFAKLSAQGSNEGILMLELNQHRQERDEMKAFIAKTASTGSVSGGEATGTKAFSTA</sequence>
<feature type="non-terminal residue" evidence="1">
    <location>
        <position position="993"/>
    </location>
</feature>
<protein>
    <submittedName>
        <fullName evidence="1">TATA-binding protein-associated factor mot1</fullName>
    </submittedName>
</protein>
<organism evidence="1 2">
    <name type="scientific">Spiromyces aspiralis</name>
    <dbReference type="NCBI Taxonomy" id="68401"/>
    <lineage>
        <taxon>Eukaryota</taxon>
        <taxon>Fungi</taxon>
        <taxon>Fungi incertae sedis</taxon>
        <taxon>Zoopagomycota</taxon>
        <taxon>Kickxellomycotina</taxon>
        <taxon>Kickxellomycetes</taxon>
        <taxon>Kickxellales</taxon>
        <taxon>Kickxellaceae</taxon>
        <taxon>Spiromyces</taxon>
    </lineage>
</organism>
<gene>
    <name evidence="1" type="primary">MOT1_1</name>
    <name evidence="1" type="ORF">EV182_003161</name>
</gene>
<comment type="caution">
    <text evidence="1">The sequence shown here is derived from an EMBL/GenBank/DDBJ whole genome shotgun (WGS) entry which is preliminary data.</text>
</comment>
<evidence type="ECO:0000313" key="1">
    <source>
        <dbReference type="EMBL" id="KAJ1674496.1"/>
    </source>
</evidence>
<dbReference type="Proteomes" id="UP001145114">
    <property type="component" value="Unassembled WGS sequence"/>
</dbReference>
<proteinExistence type="predicted"/>
<dbReference type="EMBL" id="JAMZIH010005921">
    <property type="protein sequence ID" value="KAJ1674496.1"/>
    <property type="molecule type" value="Genomic_DNA"/>
</dbReference>
<reference evidence="1" key="1">
    <citation type="submission" date="2022-06" db="EMBL/GenBank/DDBJ databases">
        <title>Phylogenomic reconstructions and comparative analyses of Kickxellomycotina fungi.</title>
        <authorList>
            <person name="Reynolds N.K."/>
            <person name="Stajich J.E."/>
            <person name="Barry K."/>
            <person name="Grigoriev I.V."/>
            <person name="Crous P."/>
            <person name="Smith M.E."/>
        </authorList>
    </citation>
    <scope>NUCLEOTIDE SEQUENCE</scope>
    <source>
        <strain evidence="1">RSA 2271</strain>
    </source>
</reference>
<feature type="non-terminal residue" evidence="1">
    <location>
        <position position="1"/>
    </location>
</feature>
<keyword evidence="2" id="KW-1185">Reference proteome</keyword>
<accession>A0ACC1HDT9</accession>